<organism evidence="6 11">
    <name type="scientific">Klebsiella pneumoniae</name>
    <dbReference type="NCBI Taxonomy" id="573"/>
    <lineage>
        <taxon>Bacteria</taxon>
        <taxon>Pseudomonadati</taxon>
        <taxon>Pseudomonadota</taxon>
        <taxon>Gammaproteobacteria</taxon>
        <taxon>Enterobacterales</taxon>
        <taxon>Enterobacteriaceae</taxon>
        <taxon>Klebsiella/Raoultella group</taxon>
        <taxon>Klebsiella</taxon>
        <taxon>Klebsiella pneumoniae complex</taxon>
    </lineage>
</organism>
<evidence type="ECO:0000313" key="6">
    <source>
        <dbReference type="EMBL" id="RRE43594.1"/>
    </source>
</evidence>
<dbReference type="Proteomes" id="UP000254657">
    <property type="component" value="Unassembled WGS sequence"/>
</dbReference>
<evidence type="ECO:0000313" key="2">
    <source>
        <dbReference type="EMBL" id="PVU62293.1"/>
    </source>
</evidence>
<evidence type="ECO:0000313" key="10">
    <source>
        <dbReference type="Proteomes" id="UP000245817"/>
    </source>
</evidence>
<dbReference type="Proteomes" id="UP000234439">
    <property type="component" value="Unassembled WGS sequence"/>
</dbReference>
<dbReference type="Proteomes" id="UP000294951">
    <property type="component" value="Unassembled WGS sequence"/>
</dbReference>
<dbReference type="AlphaFoldDB" id="A0A210UHB4"/>
<evidence type="ECO:0000313" key="8">
    <source>
        <dbReference type="EMBL" id="TDJ94197.1"/>
    </source>
</evidence>
<dbReference type="EMBL" id="NCMJ01000111">
    <property type="protein sequence ID" value="PLE25933.1"/>
    <property type="molecule type" value="Genomic_DNA"/>
</dbReference>
<sequence length="64" mass="7050">MAAFFARTDDSLAEESAHFLSFLLNLFPKSQILWRLMADLSFRECSGGNRAAQRGAACHSASVQ</sequence>
<evidence type="ECO:0000313" key="4">
    <source>
        <dbReference type="EMBL" id="RDT86936.1"/>
    </source>
</evidence>
<evidence type="ECO:0000313" key="14">
    <source>
        <dbReference type="Proteomes" id="UP000294951"/>
    </source>
</evidence>
<reference evidence="8 14" key="9">
    <citation type="submission" date="2019-03" db="EMBL/GenBank/DDBJ databases">
        <title>Multidrug-Resistant Klebsiella pneumoniae Clinical Bloodstream Isolates in Shanghai, China.</title>
        <authorList>
            <person name="Wang S."/>
        </authorList>
    </citation>
    <scope>NUCLEOTIDE SEQUENCE [LARGE SCALE GENOMIC DNA]</scope>
    <source>
        <strain evidence="8 14">RJ1071</strain>
    </source>
</reference>
<proteinExistence type="predicted"/>
<evidence type="ECO:0000313" key="5">
    <source>
        <dbReference type="EMBL" id="ROG88182.1"/>
    </source>
</evidence>
<evidence type="ECO:0000313" key="12">
    <source>
        <dbReference type="Proteomes" id="UP000275975"/>
    </source>
</evidence>
<dbReference type="Proteomes" id="UP000245817">
    <property type="component" value="Unassembled WGS sequence"/>
</dbReference>
<evidence type="ECO:0000313" key="13">
    <source>
        <dbReference type="Proteomes" id="UP000283322"/>
    </source>
</evidence>
<accession>A0A210UHB4</accession>
<reference evidence="7" key="7">
    <citation type="submission" date="2018-10" db="EMBL/GenBank/DDBJ databases">
        <authorList>
            <person name="Fan Y."/>
            <person name="Timp W."/>
            <person name="Bergman Y."/>
            <person name="Tamma P."/>
            <person name="Simner P."/>
        </authorList>
    </citation>
    <scope>NUCLEOTIDE SEQUENCE</scope>
    <source>
        <strain evidence="7">KLPN_104</strain>
    </source>
</reference>
<dbReference type="EMBL" id="RDAM01000001">
    <property type="protein sequence ID" value="RRF07581.1"/>
    <property type="molecule type" value="Genomic_DNA"/>
</dbReference>
<protein>
    <submittedName>
        <fullName evidence="6">Uncharacterized protein</fullName>
    </submittedName>
</protein>
<dbReference type="Proteomes" id="UP000272440">
    <property type="component" value="Unassembled WGS sequence"/>
</dbReference>
<dbReference type="EMBL" id="SMTN01000032">
    <property type="protein sequence ID" value="TDJ94197.1"/>
    <property type="molecule type" value="Genomic_DNA"/>
</dbReference>
<dbReference type="EMBL" id="PCFF01000011">
    <property type="protein sequence ID" value="PVU62293.1"/>
    <property type="molecule type" value="Genomic_DNA"/>
</dbReference>
<name>A0A210UHB4_KLEPN</name>
<reference evidence="5 13" key="6">
    <citation type="submission" date="2018-10" db="EMBL/GenBank/DDBJ databases">
        <authorList>
            <person name="Vanduin D."/>
            <person name="Fouts D."/>
            <person name="Wright M."/>
            <person name="Sutton G."/>
            <person name="Nguyen K."/>
            <person name="Kreiswirth B."/>
            <person name="Chen L."/>
            <person name="Rojas L."/>
            <person name="Hujer A."/>
            <person name="Hujer K."/>
            <person name="Bonomo R."/>
            <person name="Adams M."/>
        </authorList>
    </citation>
    <scope>NUCLEOTIDE SEQUENCE [LARGE SCALE GENOMIC DNA]</scope>
    <source>
        <strain evidence="5 13">CRK0165</strain>
    </source>
</reference>
<dbReference type="Proteomes" id="UP000275975">
    <property type="component" value="Unassembled WGS sequence"/>
</dbReference>
<reference evidence="3" key="5">
    <citation type="submission" date="2018-08" db="EMBL/GenBank/DDBJ databases">
        <title>Klebsiella pneumoniae genome sequencing and assembly.</title>
        <authorList>
            <person name="Martins R.C.R."/>
            <person name="Perdigao-Neto L.V."/>
            <person name="Costa S.F."/>
            <person name="Levin A.S.S."/>
        </authorList>
    </citation>
    <scope>NUCLEOTIDE SEQUENCE</scope>
    <source>
        <strain evidence="3">BC_5001</strain>
    </source>
</reference>
<dbReference type="EMBL" id="RCZY01000002">
    <property type="protein sequence ID" value="RRE43594.1"/>
    <property type="molecule type" value="Genomic_DNA"/>
</dbReference>
<dbReference type="Proteomes" id="UP000283322">
    <property type="component" value="Unassembled WGS sequence"/>
</dbReference>
<dbReference type="EMBL" id="MPYG04000212">
    <property type="protein sequence ID" value="ROG88182.1"/>
    <property type="molecule type" value="Genomic_DNA"/>
</dbReference>
<reference evidence="1 9" key="1">
    <citation type="journal article" date="2017" name="J. Infect. Dis.">
        <title>An Analysis of the Epidemic of Klebsiella pneumoniae Carbapenemase-Producing K. pneumoniae: Convergence of Two Evolutionary Mechanisms Creates the Perfect Storm.</title>
        <authorList>
            <person name="Rojas L.J."/>
            <person name="Weinstock G.M."/>
            <person name="De La Cadena E."/>
            <person name="Diaz L."/>
            <person name="Rios R."/>
            <person name="Hanson B.M."/>
            <person name="Brown J.S."/>
            <person name="Vats P."/>
            <person name="Phillips D.S."/>
            <person name="Nguyen H."/>
            <person name="Hujer K.M."/>
            <person name="Correa A."/>
            <person name="Adams M.D."/>
            <person name="Perez F."/>
            <person name="Sodergren E."/>
            <person name="Narechania A."/>
            <person name="Planet P.J."/>
            <person name="Villegas M.V."/>
            <person name="Bonomo R.A."/>
            <person name="Arias C.A."/>
        </authorList>
    </citation>
    <scope>NUCLEOTIDE SEQUENCE [LARGE SCALE GENOMIC DNA]</scope>
    <source>
        <strain evidence="1 9">COL-Kpn30</strain>
    </source>
</reference>
<dbReference type="Proteomes" id="UP000253559">
    <property type="component" value="Unassembled WGS sequence"/>
</dbReference>
<evidence type="ECO:0000313" key="1">
    <source>
        <dbReference type="EMBL" id="PLE25933.1"/>
    </source>
</evidence>
<evidence type="ECO:0000313" key="3">
    <source>
        <dbReference type="EMBL" id="RBZ20495.1"/>
    </source>
</evidence>
<comment type="caution">
    <text evidence="6">The sequence shown here is derived from an EMBL/GenBank/DDBJ whole genome shotgun (WGS) entry which is preliminary data.</text>
</comment>
<evidence type="ECO:0000313" key="11">
    <source>
        <dbReference type="Proteomes" id="UP000272440"/>
    </source>
</evidence>
<evidence type="ECO:0000313" key="9">
    <source>
        <dbReference type="Proteomes" id="UP000234439"/>
    </source>
</evidence>
<dbReference type="EMBL" id="QRCF01000031">
    <property type="protein sequence ID" value="RDT86936.1"/>
    <property type="molecule type" value="Genomic_DNA"/>
</dbReference>
<reference evidence="11 12" key="8">
    <citation type="journal article" date="2019" name="Antimicrob. Agents Chemother.">
        <title>Applying Rapid Whole Genome Sequencing to Predict Phenotypic Antimicrobial Susceptibility Testing Results Among Carbapenem-Resistant Klebsiella pneumoniae Clinical Isolates.</title>
        <authorList>
            <person name="Tamma P.D."/>
            <person name="Fan Y."/>
            <person name="Bergman Y."/>
            <person name="Pertea G."/>
            <person name="Kazmi A."/>
            <person name="Lewis S."/>
            <person name="Carroll K.C."/>
            <person name="Schatz M.C."/>
            <person name="Timp W."/>
            <person name="Simner P.J."/>
        </authorList>
    </citation>
    <scope>NUCLEOTIDE SEQUENCE [LARGE SCALE GENOMIC DNA]</scope>
    <source>
        <strain evidence="7 12">KLPN_104</strain>
        <strain evidence="6 11">KLPN_33</strain>
    </source>
</reference>
<dbReference type="EMBL" id="QOHW01000014">
    <property type="protein sequence ID" value="RBZ20495.1"/>
    <property type="molecule type" value="Genomic_DNA"/>
</dbReference>
<gene>
    <name evidence="1" type="ORF">B6I68_20280</name>
    <name evidence="5" type="ORF">BL124_00026605</name>
    <name evidence="2" type="ORF">CP554_13135</name>
    <name evidence="3" type="ORF">DM078_18715</name>
    <name evidence="4" type="ORF">DW286_22780</name>
    <name evidence="8" type="ORF">E1814_22675</name>
    <name evidence="7" type="ORF">EAO17_15865</name>
    <name evidence="6" type="ORF">EAO28_13175</name>
</gene>
<evidence type="ECO:0000313" key="7">
    <source>
        <dbReference type="EMBL" id="RRF07581.1"/>
    </source>
</evidence>
<reference evidence="2 10" key="2">
    <citation type="submission" date="2017-09" db="EMBL/GenBank/DDBJ databases">
        <title>Molecular Epidemiology of Livestock-Associated Methicillin Resistant Staphylococcus aureus (LA-MRSA) and Extended-Spectrum Beta-Lactamase (ESBL)-Producing Enterobacteriaceae in Pigs and Exposed Workers in Cameroon and South Africa.</title>
        <authorList>
            <person name="Founou L."/>
            <person name="Founou R.C."/>
            <person name="Allam M."/>
            <person name="Ismail A."/>
            <person name="Essack S.Y."/>
        </authorList>
    </citation>
    <scope>NUCLEOTIDE SEQUENCE [LARGE SCALE GENOMIC DNA]</scope>
    <source>
        <strain evidence="2 10">HH516E4IA</strain>
    </source>
</reference>
<reference evidence="3" key="4">
    <citation type="submission" date="2018-07" db="EMBL/GenBank/DDBJ databases">
        <authorList>
            <person name="Martins R.C."/>
            <person name="Perdigao-Neto L.V."/>
            <person name="Costa S.F."/>
            <person name="Levin A.S.S."/>
        </authorList>
    </citation>
    <scope>NUCLEOTIDE SEQUENCE</scope>
    <source>
        <strain evidence="3">BC_5001</strain>
    </source>
</reference>
<reference evidence="4" key="3">
    <citation type="submission" date="2018-07" db="EMBL/GenBank/DDBJ databases">
        <title>Draft genome sequence of Klebsiella pneumoniae K293.</title>
        <authorList>
            <person name="He F."/>
        </authorList>
    </citation>
    <scope>NUCLEOTIDE SEQUENCE</scope>
    <source>
        <strain evidence="4">K293</strain>
    </source>
</reference>